<proteinExistence type="predicted"/>
<evidence type="ECO:0000313" key="2">
    <source>
        <dbReference type="Proteomes" id="UP000287651"/>
    </source>
</evidence>
<dbReference type="EMBL" id="AMZH03001220">
    <property type="protein sequence ID" value="RRT80145.1"/>
    <property type="molecule type" value="Genomic_DNA"/>
</dbReference>
<dbReference type="Proteomes" id="UP000287651">
    <property type="component" value="Unassembled WGS sequence"/>
</dbReference>
<comment type="caution">
    <text evidence="1">The sequence shown here is derived from an EMBL/GenBank/DDBJ whole genome shotgun (WGS) entry which is preliminary data.</text>
</comment>
<accession>A0A427AVA0</accession>
<reference evidence="1 2" key="1">
    <citation type="journal article" date="2014" name="Agronomy (Basel)">
        <title>A Draft Genome Sequence for Ensete ventricosum, the Drought-Tolerant Tree Against Hunger.</title>
        <authorList>
            <person name="Harrison J."/>
            <person name="Moore K.A."/>
            <person name="Paszkiewicz K."/>
            <person name="Jones T."/>
            <person name="Grant M."/>
            <person name="Ambacheew D."/>
            <person name="Muzemil S."/>
            <person name="Studholme D.J."/>
        </authorList>
    </citation>
    <scope>NUCLEOTIDE SEQUENCE [LARGE SCALE GENOMIC DNA]</scope>
</reference>
<sequence>MCEGRGSCPLRLKVECAACVSTSGCLLGLFDSWRYCGIDSPSNTKNIMQPYAVTEVLAQLGSTRVCKIANADSELEQVNLRSGERLVCWVQTSSDLLGLVPFGTAPCFPSSLVRDRAIPYSLKHSRL</sequence>
<evidence type="ECO:0000313" key="1">
    <source>
        <dbReference type="EMBL" id="RRT80145.1"/>
    </source>
</evidence>
<organism evidence="1 2">
    <name type="scientific">Ensete ventricosum</name>
    <name type="common">Abyssinian banana</name>
    <name type="synonym">Musa ensete</name>
    <dbReference type="NCBI Taxonomy" id="4639"/>
    <lineage>
        <taxon>Eukaryota</taxon>
        <taxon>Viridiplantae</taxon>
        <taxon>Streptophyta</taxon>
        <taxon>Embryophyta</taxon>
        <taxon>Tracheophyta</taxon>
        <taxon>Spermatophyta</taxon>
        <taxon>Magnoliopsida</taxon>
        <taxon>Liliopsida</taxon>
        <taxon>Zingiberales</taxon>
        <taxon>Musaceae</taxon>
        <taxon>Ensete</taxon>
    </lineage>
</organism>
<protein>
    <submittedName>
        <fullName evidence="1">Uncharacterized protein</fullName>
    </submittedName>
</protein>
<name>A0A427AVA0_ENSVE</name>
<gene>
    <name evidence="1" type="ORF">B296_00000044</name>
</gene>
<dbReference type="AlphaFoldDB" id="A0A427AVA0"/>